<feature type="transmembrane region" description="Helical" evidence="6">
    <location>
        <begin position="338"/>
        <end position="361"/>
    </location>
</feature>
<dbReference type="PANTHER" id="PTHR23518:SF2">
    <property type="entry name" value="MAJOR FACILITATOR SUPERFAMILY TRANSPORTER"/>
    <property type="match status" value="1"/>
</dbReference>
<feature type="transmembrane region" description="Helical" evidence="6">
    <location>
        <begin position="250"/>
        <end position="268"/>
    </location>
</feature>
<feature type="transmembrane region" description="Helical" evidence="6">
    <location>
        <begin position="12"/>
        <end position="34"/>
    </location>
</feature>
<feature type="transmembrane region" description="Helical" evidence="6">
    <location>
        <begin position="218"/>
        <end position="238"/>
    </location>
</feature>
<sequence length="404" mass="43659">MQDSTRKSGFRNIVFLGLVSFFADISSEMVYPLIPLYLTAAFGATPVLVGVIEGIAESVASLLKVFSGYISDKYNRKKPIAFCGYAAGLFYKLALLFACSWVGILGARVIDRFGKGVRTAPRDVMVSESADQAEMGKAFGIHKTLDMAGSAVGILLSFLLLKQIGEGAYQTIFAVSILPMLFALGMFVFIREERGPRPVRQREVFWKNIRGLHGNLKLYLLVAFLFTLGNSSNTFLLLKATNLGFSSADAILLYFVYNVTSALLAIPFGKWSDRAGRKRVLTAGYLMFAAVYLGFAFVTEKWMLVAVFALYGFYTAMVAGVERAFISEIAPPDLKGTMLGVHSTLVGVALLPASVIAGLLWDNIGPSAPFVFGAVLSALAAVLLGLFFKANKALPAEENGHAPA</sequence>
<evidence type="ECO:0000256" key="5">
    <source>
        <dbReference type="ARBA" id="ARBA00023136"/>
    </source>
</evidence>
<feature type="domain" description="Major facilitator superfamily (MFS) profile" evidence="7">
    <location>
        <begin position="12"/>
        <end position="392"/>
    </location>
</feature>
<dbReference type="GO" id="GO:0022857">
    <property type="term" value="F:transmembrane transporter activity"/>
    <property type="evidence" value="ECO:0007669"/>
    <property type="project" value="InterPro"/>
</dbReference>
<evidence type="ECO:0000256" key="6">
    <source>
        <dbReference type="SAM" id="Phobius"/>
    </source>
</evidence>
<evidence type="ECO:0000256" key="2">
    <source>
        <dbReference type="ARBA" id="ARBA00022448"/>
    </source>
</evidence>
<dbReference type="PANTHER" id="PTHR23518">
    <property type="entry name" value="C-METHYLTRANSFERASE"/>
    <property type="match status" value="1"/>
</dbReference>
<dbReference type="Pfam" id="PF07690">
    <property type="entry name" value="MFS_1"/>
    <property type="match status" value="1"/>
</dbReference>
<feature type="transmembrane region" description="Helical" evidence="6">
    <location>
        <begin position="167"/>
        <end position="190"/>
    </location>
</feature>
<dbReference type="CDD" id="cd17370">
    <property type="entry name" value="MFS_MJ1317_like"/>
    <property type="match status" value="1"/>
</dbReference>
<organism evidence="8">
    <name type="scientific">uncultured Eubacteriales bacterium</name>
    <dbReference type="NCBI Taxonomy" id="172733"/>
    <lineage>
        <taxon>Bacteria</taxon>
        <taxon>Bacillati</taxon>
        <taxon>Bacillota</taxon>
        <taxon>Clostridia</taxon>
        <taxon>Eubacteriales</taxon>
        <taxon>environmental samples</taxon>
    </lineage>
</organism>
<name>A0A212KED5_9FIRM</name>
<dbReference type="Pfam" id="PF00083">
    <property type="entry name" value="Sugar_tr"/>
    <property type="match status" value="1"/>
</dbReference>
<dbReference type="InterPro" id="IPR005828">
    <property type="entry name" value="MFS_sugar_transport-like"/>
</dbReference>
<dbReference type="Gene3D" id="1.20.1250.20">
    <property type="entry name" value="MFS general substrate transporter like domains"/>
    <property type="match status" value="2"/>
</dbReference>
<protein>
    <submittedName>
        <fullName evidence="8">Major facilitator superfamily MFS_1 transporter</fullName>
    </submittedName>
</protein>
<proteinExistence type="predicted"/>
<comment type="subcellular location">
    <subcellularLocation>
        <location evidence="1">Cell membrane</location>
        <topology evidence="1">Multi-pass membrane protein</topology>
    </subcellularLocation>
</comment>
<evidence type="ECO:0000259" key="7">
    <source>
        <dbReference type="PROSITE" id="PS50850"/>
    </source>
</evidence>
<accession>A0A212KED5</accession>
<evidence type="ECO:0000256" key="3">
    <source>
        <dbReference type="ARBA" id="ARBA00022692"/>
    </source>
</evidence>
<keyword evidence="5 6" id="KW-0472">Membrane</keyword>
<dbReference type="PROSITE" id="PS50850">
    <property type="entry name" value="MFS"/>
    <property type="match status" value="1"/>
</dbReference>
<feature type="transmembrane region" description="Helical" evidence="6">
    <location>
        <begin position="367"/>
        <end position="388"/>
    </location>
</feature>
<keyword evidence="2" id="KW-0813">Transport</keyword>
<dbReference type="GO" id="GO:0005886">
    <property type="term" value="C:plasma membrane"/>
    <property type="evidence" value="ECO:0007669"/>
    <property type="project" value="UniProtKB-SubCell"/>
</dbReference>
<dbReference type="EMBL" id="FLUN01000001">
    <property type="protein sequence ID" value="SBW10039.1"/>
    <property type="molecule type" value="Genomic_DNA"/>
</dbReference>
<dbReference type="InterPro" id="IPR011701">
    <property type="entry name" value="MFS"/>
</dbReference>
<reference evidence="8" key="1">
    <citation type="submission" date="2016-04" db="EMBL/GenBank/DDBJ databases">
        <authorList>
            <person name="Evans L.H."/>
            <person name="Alamgir A."/>
            <person name="Owens N."/>
            <person name="Weber N.D."/>
            <person name="Virtaneva K."/>
            <person name="Barbian K."/>
            <person name="Babar A."/>
            <person name="Rosenke K."/>
        </authorList>
    </citation>
    <scope>NUCLEOTIDE SEQUENCE</scope>
    <source>
        <strain evidence="8">86</strain>
    </source>
</reference>
<evidence type="ECO:0000313" key="8">
    <source>
        <dbReference type="EMBL" id="SBW10039.1"/>
    </source>
</evidence>
<feature type="transmembrane region" description="Helical" evidence="6">
    <location>
        <begin position="280"/>
        <end position="298"/>
    </location>
</feature>
<dbReference type="SUPFAM" id="SSF103473">
    <property type="entry name" value="MFS general substrate transporter"/>
    <property type="match status" value="1"/>
</dbReference>
<dbReference type="InterPro" id="IPR020846">
    <property type="entry name" value="MFS_dom"/>
</dbReference>
<evidence type="ECO:0000256" key="4">
    <source>
        <dbReference type="ARBA" id="ARBA00022989"/>
    </source>
</evidence>
<keyword evidence="4 6" id="KW-1133">Transmembrane helix</keyword>
<feature type="transmembrane region" description="Helical" evidence="6">
    <location>
        <begin position="304"/>
        <end position="326"/>
    </location>
</feature>
<gene>
    <name evidence="8" type="ORF">KL86CLO1_12820</name>
</gene>
<evidence type="ECO:0000256" key="1">
    <source>
        <dbReference type="ARBA" id="ARBA00004651"/>
    </source>
</evidence>
<feature type="transmembrane region" description="Helical" evidence="6">
    <location>
        <begin position="89"/>
        <end position="110"/>
    </location>
</feature>
<keyword evidence="3 6" id="KW-0812">Transmembrane</keyword>
<dbReference type="AlphaFoldDB" id="A0A212KED5"/>
<dbReference type="InterPro" id="IPR036259">
    <property type="entry name" value="MFS_trans_sf"/>
</dbReference>